<dbReference type="EMBL" id="CP158568">
    <property type="protein sequence ID" value="XBY45561.1"/>
    <property type="molecule type" value="Genomic_DNA"/>
</dbReference>
<dbReference type="InterPro" id="IPR002358">
    <property type="entry name" value="Ribosomal_uL6_CS"/>
</dbReference>
<evidence type="ECO:0000256" key="4">
    <source>
        <dbReference type="ARBA" id="ARBA00022980"/>
    </source>
</evidence>
<dbReference type="GO" id="GO:0022625">
    <property type="term" value="C:cytosolic large ribosomal subunit"/>
    <property type="evidence" value="ECO:0007669"/>
    <property type="project" value="UniProtKB-UniRule"/>
</dbReference>
<sequence>MSRIGKKAVPVPAGVTAEVAGQTVKVKGPKGALSFDVHELIAVEKTAEGGISVTPRDESKQARSLWGMSRTMISNLVTGVSKGFEKKLEINGVGYKAALNGKTLTLSLGYSHDVLFPVPEGITIQVAGQKQDQIIVSGIEKQRVGQVAAEIREWRGPEPYKGKGVKYADEKIFRKEGKKK</sequence>
<keyword evidence="3 6" id="KW-0694">RNA-binding</keyword>
<dbReference type="FunFam" id="3.90.930.12:FF:000001">
    <property type="entry name" value="50S ribosomal protein L6"/>
    <property type="match status" value="1"/>
</dbReference>
<dbReference type="GO" id="GO:0002181">
    <property type="term" value="P:cytoplasmic translation"/>
    <property type="evidence" value="ECO:0007669"/>
    <property type="project" value="TreeGrafter"/>
</dbReference>
<dbReference type="HAMAP" id="MF_01365_B">
    <property type="entry name" value="Ribosomal_uL6_B"/>
    <property type="match status" value="1"/>
</dbReference>
<accession>A0AAU7XCQ5</accession>
<dbReference type="InterPro" id="IPR000702">
    <property type="entry name" value="Ribosomal_uL6-like"/>
</dbReference>
<reference evidence="10" key="1">
    <citation type="submission" date="2024-06" db="EMBL/GenBank/DDBJ databases">
        <title>Methylostella associata gen. nov., sp. nov., a novel Ancalomicrobiaceae-affiliated facultatively methylotrophic bacteria that feed on methanotrophs of the genus Methylococcus.</title>
        <authorList>
            <person name="Saltykova V."/>
            <person name="Danilova O.V."/>
            <person name="Oshkin I.Y."/>
            <person name="Belova S.E."/>
            <person name="Pimenov N.V."/>
            <person name="Dedysh S.N."/>
        </authorList>
    </citation>
    <scope>NUCLEOTIDE SEQUENCE</scope>
    <source>
        <strain evidence="10">S20</strain>
    </source>
</reference>
<dbReference type="FunFam" id="3.90.930.12:FF:000002">
    <property type="entry name" value="50S ribosomal protein L6"/>
    <property type="match status" value="1"/>
</dbReference>
<dbReference type="KEGG" id="mflg:ABS361_04570"/>
<dbReference type="GO" id="GO:0019843">
    <property type="term" value="F:rRNA binding"/>
    <property type="evidence" value="ECO:0007669"/>
    <property type="project" value="UniProtKB-UniRule"/>
</dbReference>
<evidence type="ECO:0000256" key="7">
    <source>
        <dbReference type="RuleBase" id="RU003869"/>
    </source>
</evidence>
<dbReference type="InterPro" id="IPR020040">
    <property type="entry name" value="Ribosomal_uL6_a/b-dom"/>
</dbReference>
<protein>
    <recommendedName>
        <fullName evidence="6">Large ribosomal subunit protein uL6</fullName>
    </recommendedName>
</protein>
<dbReference type="PIRSF" id="PIRSF002162">
    <property type="entry name" value="Ribosomal_L6"/>
    <property type="match status" value="1"/>
</dbReference>
<comment type="function">
    <text evidence="6 8">This protein binds to the 23S rRNA, and is important in its secondary structure. It is located near the subunit interface in the base of the L7/L12 stalk, and near the tRNA binding site of the peptidyltransferase center.</text>
</comment>
<comment type="similarity">
    <text evidence="1 6 7">Belongs to the universal ribosomal protein uL6 family.</text>
</comment>
<dbReference type="AlphaFoldDB" id="A0AAU7XCQ5"/>
<proteinExistence type="inferred from homology"/>
<evidence type="ECO:0000313" key="10">
    <source>
        <dbReference type="EMBL" id="XBY45561.1"/>
    </source>
</evidence>
<dbReference type="InterPro" id="IPR036789">
    <property type="entry name" value="Ribosomal_uL6-like_a/b-dom_sf"/>
</dbReference>
<dbReference type="PROSITE" id="PS00525">
    <property type="entry name" value="RIBOSOMAL_L6_1"/>
    <property type="match status" value="1"/>
</dbReference>
<evidence type="ECO:0000256" key="2">
    <source>
        <dbReference type="ARBA" id="ARBA00022730"/>
    </source>
</evidence>
<dbReference type="RefSeq" id="WP_407050654.1">
    <property type="nucleotide sequence ID" value="NZ_CP158568.1"/>
</dbReference>
<name>A0AAU7XCQ5_9HYPH</name>
<dbReference type="PANTHER" id="PTHR11655">
    <property type="entry name" value="60S/50S RIBOSOMAL PROTEIN L6/L9"/>
    <property type="match status" value="1"/>
</dbReference>
<evidence type="ECO:0000256" key="8">
    <source>
        <dbReference type="RuleBase" id="RU003870"/>
    </source>
</evidence>
<keyword evidence="4 6" id="KW-0689">Ribosomal protein</keyword>
<keyword evidence="2 6" id="KW-0699">rRNA-binding</keyword>
<dbReference type="SUPFAM" id="SSF56053">
    <property type="entry name" value="Ribosomal protein L6"/>
    <property type="match status" value="2"/>
</dbReference>
<evidence type="ECO:0000256" key="1">
    <source>
        <dbReference type="ARBA" id="ARBA00009356"/>
    </source>
</evidence>
<gene>
    <name evidence="6 10" type="primary">rplF</name>
    <name evidence="10" type="ORF">ABS361_04570</name>
</gene>
<dbReference type="PRINTS" id="PR00059">
    <property type="entry name" value="RIBOSOMALL6"/>
</dbReference>
<evidence type="ECO:0000256" key="5">
    <source>
        <dbReference type="ARBA" id="ARBA00023274"/>
    </source>
</evidence>
<comment type="subunit">
    <text evidence="6">Part of the 50S ribosomal subunit.</text>
</comment>
<dbReference type="PANTHER" id="PTHR11655:SF14">
    <property type="entry name" value="LARGE RIBOSOMAL SUBUNIT PROTEIN UL6M"/>
    <property type="match status" value="1"/>
</dbReference>
<dbReference type="NCBIfam" id="TIGR03654">
    <property type="entry name" value="L6_bact"/>
    <property type="match status" value="1"/>
</dbReference>
<organism evidence="10">
    <name type="scientific">Methyloraptor flagellatus</name>
    <dbReference type="NCBI Taxonomy" id="3162530"/>
    <lineage>
        <taxon>Bacteria</taxon>
        <taxon>Pseudomonadati</taxon>
        <taxon>Pseudomonadota</taxon>
        <taxon>Alphaproteobacteria</taxon>
        <taxon>Hyphomicrobiales</taxon>
        <taxon>Ancalomicrobiaceae</taxon>
        <taxon>Methyloraptor</taxon>
    </lineage>
</organism>
<feature type="domain" description="Large ribosomal subunit protein uL6 alpha-beta" evidence="9">
    <location>
        <begin position="92"/>
        <end position="167"/>
    </location>
</feature>
<dbReference type="InterPro" id="IPR019906">
    <property type="entry name" value="Ribosomal_uL6_bac-type"/>
</dbReference>
<keyword evidence="5 6" id="KW-0687">Ribonucleoprotein</keyword>
<evidence type="ECO:0000259" key="9">
    <source>
        <dbReference type="Pfam" id="PF00347"/>
    </source>
</evidence>
<evidence type="ECO:0000256" key="6">
    <source>
        <dbReference type="HAMAP-Rule" id="MF_01365"/>
    </source>
</evidence>
<evidence type="ECO:0000256" key="3">
    <source>
        <dbReference type="ARBA" id="ARBA00022884"/>
    </source>
</evidence>
<dbReference type="Gene3D" id="3.90.930.12">
    <property type="entry name" value="Ribosomal protein L6, alpha-beta domain"/>
    <property type="match status" value="2"/>
</dbReference>
<feature type="domain" description="Large ribosomal subunit protein uL6 alpha-beta" evidence="9">
    <location>
        <begin position="11"/>
        <end position="83"/>
    </location>
</feature>
<dbReference type="GO" id="GO:0003735">
    <property type="term" value="F:structural constituent of ribosome"/>
    <property type="evidence" value="ECO:0007669"/>
    <property type="project" value="UniProtKB-UniRule"/>
</dbReference>
<dbReference type="Pfam" id="PF00347">
    <property type="entry name" value="Ribosomal_L6"/>
    <property type="match status" value="2"/>
</dbReference>